<dbReference type="OrthoDB" id="9784632at2"/>
<gene>
    <name evidence="4" type="ORF">BC777_2539</name>
</gene>
<organism evidence="4 5">
    <name type="scientific">Yoonia maricola</name>
    <dbReference type="NCBI Taxonomy" id="420999"/>
    <lineage>
        <taxon>Bacteria</taxon>
        <taxon>Pseudomonadati</taxon>
        <taxon>Pseudomonadota</taxon>
        <taxon>Alphaproteobacteria</taxon>
        <taxon>Rhodobacterales</taxon>
        <taxon>Paracoccaceae</taxon>
        <taxon>Yoonia</taxon>
    </lineage>
</organism>
<feature type="domain" description="NADH:flavin oxidoreductase/NADH oxidase N-terminal" evidence="3">
    <location>
        <begin position="6"/>
        <end position="326"/>
    </location>
</feature>
<evidence type="ECO:0000313" key="4">
    <source>
        <dbReference type="EMBL" id="PJI86180.1"/>
    </source>
</evidence>
<dbReference type="PANTHER" id="PTHR43656:SF2">
    <property type="entry name" value="BINDING OXIDOREDUCTASE, PUTATIVE (AFU_ORTHOLOGUE AFUA_2G08260)-RELATED"/>
    <property type="match status" value="1"/>
</dbReference>
<reference evidence="4 5" key="1">
    <citation type="submission" date="2017-11" db="EMBL/GenBank/DDBJ databases">
        <title>Genomic Encyclopedia of Archaeal and Bacterial Type Strains, Phase II (KMG-II): From Individual Species to Whole Genera.</title>
        <authorList>
            <person name="Goeker M."/>
        </authorList>
    </citation>
    <scope>NUCLEOTIDE SEQUENCE [LARGE SCALE GENOMIC DNA]</scope>
    <source>
        <strain evidence="4 5">DSM 29128</strain>
    </source>
</reference>
<proteinExistence type="predicted"/>
<dbReference type="Proteomes" id="UP000228531">
    <property type="component" value="Unassembled WGS sequence"/>
</dbReference>
<dbReference type="PANTHER" id="PTHR43656">
    <property type="entry name" value="BINDING OXIDOREDUCTASE, PUTATIVE (AFU_ORTHOLOGUE AFUA_2G08260)-RELATED"/>
    <property type="match status" value="1"/>
</dbReference>
<dbReference type="SUPFAM" id="SSF51395">
    <property type="entry name" value="FMN-linked oxidoreductases"/>
    <property type="match status" value="1"/>
</dbReference>
<dbReference type="GO" id="GO:0010181">
    <property type="term" value="F:FMN binding"/>
    <property type="evidence" value="ECO:0007669"/>
    <property type="project" value="InterPro"/>
</dbReference>
<dbReference type="Pfam" id="PF00724">
    <property type="entry name" value="Oxidored_FMN"/>
    <property type="match status" value="1"/>
</dbReference>
<evidence type="ECO:0000259" key="3">
    <source>
        <dbReference type="Pfam" id="PF00724"/>
    </source>
</evidence>
<dbReference type="Gene3D" id="3.20.20.70">
    <property type="entry name" value="Aldolase class I"/>
    <property type="match status" value="1"/>
</dbReference>
<dbReference type="InterPro" id="IPR013785">
    <property type="entry name" value="Aldolase_TIM"/>
</dbReference>
<accession>A0A2M8W5I9</accession>
<sequence length="395" mass="41919">MQTDPLFAPLTLPCGVTLKNRLAKSAMSDSLGDGCGDPTPEQIRLYERWAMGGAALTIIGEVQGDPHAAEKPGNLVLGPRSDQAKLRTLTQRGAQNGALLFAQLGHAGAMTHPPIGSPKGPSALSLPGLVCEAFTRDDIRALPAQFAKTAQQAKWVGFGGVQIHAAHGFLLSQFLSPLFNKRDDAYGGSLHNRARLLHDVVDAVRDAVGPALPVIVKLNATDQLEGGLTAAEALKVVQMLDQTSIDMIDISGGTYFPGAKSASDSGGKGPYFADFCRAARKKTDKPLMLTGGIKTREQAMDILTAGTAEMIGLARAFILDPSLPDTWRNNGSGTSFPRFTDPPEGGITAWYTQQMTRIGQDAPLDPNADLDAAIAAYEARDAARIPLWHSKFGKP</sequence>
<evidence type="ECO:0000256" key="1">
    <source>
        <dbReference type="ARBA" id="ARBA00022630"/>
    </source>
</evidence>
<comment type="caution">
    <text evidence="4">The sequence shown here is derived from an EMBL/GenBank/DDBJ whole genome shotgun (WGS) entry which is preliminary data.</text>
</comment>
<keyword evidence="2" id="KW-0560">Oxidoreductase</keyword>
<dbReference type="InterPro" id="IPR051799">
    <property type="entry name" value="NADH_flavin_oxidoreductase"/>
</dbReference>
<dbReference type="AlphaFoldDB" id="A0A2M8W5I9"/>
<dbReference type="GO" id="GO:0016491">
    <property type="term" value="F:oxidoreductase activity"/>
    <property type="evidence" value="ECO:0007669"/>
    <property type="project" value="UniProtKB-KW"/>
</dbReference>
<keyword evidence="1" id="KW-0285">Flavoprotein</keyword>
<name>A0A2M8W5I9_9RHOB</name>
<keyword evidence="5" id="KW-1185">Reference proteome</keyword>
<evidence type="ECO:0000313" key="5">
    <source>
        <dbReference type="Proteomes" id="UP000228531"/>
    </source>
</evidence>
<dbReference type="InterPro" id="IPR001155">
    <property type="entry name" value="OxRdtase_FMN_N"/>
</dbReference>
<dbReference type="RefSeq" id="WP_100368494.1">
    <property type="nucleotide sequence ID" value="NZ_PGTY01000002.1"/>
</dbReference>
<protein>
    <submittedName>
        <fullName evidence="4">2,4-dienoyl-CoA reductase-like NADH-dependent reductase (Old Yellow Enzyme family)</fullName>
    </submittedName>
</protein>
<dbReference type="EMBL" id="PGTY01000002">
    <property type="protein sequence ID" value="PJI86180.1"/>
    <property type="molecule type" value="Genomic_DNA"/>
</dbReference>
<evidence type="ECO:0000256" key="2">
    <source>
        <dbReference type="ARBA" id="ARBA00023002"/>
    </source>
</evidence>